<evidence type="ECO:0000256" key="1">
    <source>
        <dbReference type="SAM" id="MobiDB-lite"/>
    </source>
</evidence>
<feature type="region of interest" description="Disordered" evidence="1">
    <location>
        <begin position="147"/>
        <end position="196"/>
    </location>
</feature>
<organism evidence="2 3">
    <name type="scientific">Rhipicephalus microplus</name>
    <name type="common">Cattle tick</name>
    <name type="synonym">Boophilus microplus</name>
    <dbReference type="NCBI Taxonomy" id="6941"/>
    <lineage>
        <taxon>Eukaryota</taxon>
        <taxon>Metazoa</taxon>
        <taxon>Ecdysozoa</taxon>
        <taxon>Arthropoda</taxon>
        <taxon>Chelicerata</taxon>
        <taxon>Arachnida</taxon>
        <taxon>Acari</taxon>
        <taxon>Parasitiformes</taxon>
        <taxon>Ixodida</taxon>
        <taxon>Ixodoidea</taxon>
        <taxon>Ixodidae</taxon>
        <taxon>Rhipicephalinae</taxon>
        <taxon>Rhipicephalus</taxon>
        <taxon>Boophilus</taxon>
    </lineage>
</organism>
<dbReference type="AlphaFoldDB" id="A0A9J6ETL0"/>
<sequence length="196" mass="21715">MDEDRRPLPPPKSPPWSRRLLGTDRENASRTRRAVTESTSSLSSTRLVLPDGVTGEDCITISPDMVFRRRTLYHDTRPLCDEPRSLSSQSKPFELGLEDQGGCDAAKPRARISASSRKATAVPRLRNPPLGIASDMGDAVCFVALSSPQQRHKATPYPRLKARDDESAGRSTRGGRNSQTRFDDPESEPSVEVSWR</sequence>
<keyword evidence="3" id="KW-1185">Reference proteome</keyword>
<feature type="region of interest" description="Disordered" evidence="1">
    <location>
        <begin position="80"/>
        <end position="104"/>
    </location>
</feature>
<proteinExistence type="predicted"/>
<name>A0A9J6ETL0_RHIMP</name>
<comment type="caution">
    <text evidence="2">The sequence shown here is derived from an EMBL/GenBank/DDBJ whole genome shotgun (WGS) entry which is preliminary data.</text>
</comment>
<gene>
    <name evidence="2" type="ORF">HPB51_015052</name>
</gene>
<reference evidence="2" key="2">
    <citation type="submission" date="2021-09" db="EMBL/GenBank/DDBJ databases">
        <authorList>
            <person name="Jia N."/>
            <person name="Wang J."/>
            <person name="Shi W."/>
            <person name="Du L."/>
            <person name="Sun Y."/>
            <person name="Zhan W."/>
            <person name="Jiang J."/>
            <person name="Wang Q."/>
            <person name="Zhang B."/>
            <person name="Ji P."/>
            <person name="Sakyi L.B."/>
            <person name="Cui X."/>
            <person name="Yuan T."/>
            <person name="Jiang B."/>
            <person name="Yang W."/>
            <person name="Lam T.T.-Y."/>
            <person name="Chang Q."/>
            <person name="Ding S."/>
            <person name="Wang X."/>
            <person name="Zhu J."/>
            <person name="Ruan X."/>
            <person name="Zhao L."/>
            <person name="Wei J."/>
            <person name="Que T."/>
            <person name="Du C."/>
            <person name="Cheng J."/>
            <person name="Dai P."/>
            <person name="Han X."/>
            <person name="Huang E."/>
            <person name="Gao Y."/>
            <person name="Liu J."/>
            <person name="Shao H."/>
            <person name="Ye R."/>
            <person name="Li L."/>
            <person name="Wei W."/>
            <person name="Wang X."/>
            <person name="Wang C."/>
            <person name="Huo Q."/>
            <person name="Li W."/>
            <person name="Guo W."/>
            <person name="Chen H."/>
            <person name="Chen S."/>
            <person name="Zhou L."/>
            <person name="Zhou L."/>
            <person name="Ni X."/>
            <person name="Tian J."/>
            <person name="Zhou Y."/>
            <person name="Sheng Y."/>
            <person name="Liu T."/>
            <person name="Pan Y."/>
            <person name="Xia L."/>
            <person name="Li J."/>
            <person name="Zhao F."/>
            <person name="Cao W."/>
        </authorList>
    </citation>
    <scope>NUCLEOTIDE SEQUENCE</scope>
    <source>
        <strain evidence="2">Rmic-2018</strain>
        <tissue evidence="2">Larvae</tissue>
    </source>
</reference>
<protein>
    <submittedName>
        <fullName evidence="2">Uncharacterized protein</fullName>
    </submittedName>
</protein>
<dbReference type="Proteomes" id="UP000821866">
    <property type="component" value="Chromosome 10"/>
</dbReference>
<evidence type="ECO:0000313" key="2">
    <source>
        <dbReference type="EMBL" id="KAH8037618.1"/>
    </source>
</evidence>
<feature type="region of interest" description="Disordered" evidence="1">
    <location>
        <begin position="1"/>
        <end position="41"/>
    </location>
</feature>
<accession>A0A9J6ETL0</accession>
<dbReference type="EMBL" id="JABSTU010000002">
    <property type="protein sequence ID" value="KAH8037618.1"/>
    <property type="molecule type" value="Genomic_DNA"/>
</dbReference>
<reference evidence="2" key="1">
    <citation type="journal article" date="2020" name="Cell">
        <title>Large-Scale Comparative Analyses of Tick Genomes Elucidate Their Genetic Diversity and Vector Capacities.</title>
        <authorList>
            <consortium name="Tick Genome and Microbiome Consortium (TIGMIC)"/>
            <person name="Jia N."/>
            <person name="Wang J."/>
            <person name="Shi W."/>
            <person name="Du L."/>
            <person name="Sun Y."/>
            <person name="Zhan W."/>
            <person name="Jiang J.F."/>
            <person name="Wang Q."/>
            <person name="Zhang B."/>
            <person name="Ji P."/>
            <person name="Bell-Sakyi L."/>
            <person name="Cui X.M."/>
            <person name="Yuan T.T."/>
            <person name="Jiang B.G."/>
            <person name="Yang W.F."/>
            <person name="Lam T.T."/>
            <person name="Chang Q.C."/>
            <person name="Ding S.J."/>
            <person name="Wang X.J."/>
            <person name="Zhu J.G."/>
            <person name="Ruan X.D."/>
            <person name="Zhao L."/>
            <person name="Wei J.T."/>
            <person name="Ye R.Z."/>
            <person name="Que T.C."/>
            <person name="Du C.H."/>
            <person name="Zhou Y.H."/>
            <person name="Cheng J.X."/>
            <person name="Dai P.F."/>
            <person name="Guo W.B."/>
            <person name="Han X.H."/>
            <person name="Huang E.J."/>
            <person name="Li L.F."/>
            <person name="Wei W."/>
            <person name="Gao Y.C."/>
            <person name="Liu J.Z."/>
            <person name="Shao H.Z."/>
            <person name="Wang X."/>
            <person name="Wang C.C."/>
            <person name="Yang T.C."/>
            <person name="Huo Q.B."/>
            <person name="Li W."/>
            <person name="Chen H.Y."/>
            <person name="Chen S.E."/>
            <person name="Zhou L.G."/>
            <person name="Ni X.B."/>
            <person name="Tian J.H."/>
            <person name="Sheng Y."/>
            <person name="Liu T."/>
            <person name="Pan Y.S."/>
            <person name="Xia L.Y."/>
            <person name="Li J."/>
            <person name="Zhao F."/>
            <person name="Cao W.C."/>
        </authorList>
    </citation>
    <scope>NUCLEOTIDE SEQUENCE</scope>
    <source>
        <strain evidence="2">Rmic-2018</strain>
    </source>
</reference>
<evidence type="ECO:0000313" key="3">
    <source>
        <dbReference type="Proteomes" id="UP000821866"/>
    </source>
</evidence>